<feature type="compositionally biased region" description="Basic and acidic residues" evidence="2">
    <location>
        <begin position="319"/>
        <end position="329"/>
    </location>
</feature>
<comment type="caution">
    <text evidence="4">The sequence shown here is derived from an EMBL/GenBank/DDBJ whole genome shotgun (WGS) entry which is preliminary data.</text>
</comment>
<name>A0A9D4G0B9_DREPO</name>
<dbReference type="Pfam" id="PF16026">
    <property type="entry name" value="MIEAP"/>
    <property type="match status" value="1"/>
</dbReference>
<keyword evidence="5" id="KW-1185">Reference proteome</keyword>
<keyword evidence="1" id="KW-0175">Coiled coil</keyword>
<dbReference type="EMBL" id="JAIWYP010000006">
    <property type="protein sequence ID" value="KAH3806456.1"/>
    <property type="molecule type" value="Genomic_DNA"/>
</dbReference>
<evidence type="ECO:0000256" key="2">
    <source>
        <dbReference type="SAM" id="MobiDB-lite"/>
    </source>
</evidence>
<evidence type="ECO:0000313" key="5">
    <source>
        <dbReference type="Proteomes" id="UP000828390"/>
    </source>
</evidence>
<reference evidence="4" key="2">
    <citation type="submission" date="2020-11" db="EMBL/GenBank/DDBJ databases">
        <authorList>
            <person name="McCartney M.A."/>
            <person name="Auch B."/>
            <person name="Kono T."/>
            <person name="Mallez S."/>
            <person name="Becker A."/>
            <person name="Gohl D.M."/>
            <person name="Silverstein K.A.T."/>
            <person name="Koren S."/>
            <person name="Bechman K.B."/>
            <person name="Herman A."/>
            <person name="Abrahante J.E."/>
            <person name="Garbe J."/>
        </authorList>
    </citation>
    <scope>NUCLEOTIDE SEQUENCE</scope>
    <source>
        <strain evidence="4">Duluth1</strain>
        <tissue evidence="4">Whole animal</tissue>
    </source>
</reference>
<protein>
    <recommendedName>
        <fullName evidence="3">Mitochondria-eating protein C-terminal domain-containing protein</fullName>
    </recommendedName>
</protein>
<dbReference type="Proteomes" id="UP000828390">
    <property type="component" value="Unassembled WGS sequence"/>
</dbReference>
<feature type="coiled-coil region" evidence="1">
    <location>
        <begin position="65"/>
        <end position="110"/>
    </location>
</feature>
<sequence length="466" mass="53014">MIIRPFGTRLKAMALIAPFVLGYGIQTAIRYFRPSRPADDKESENCSDNHISDTKRQIDGLNRDILEKDAQIAGLRRDLENERQTSTHNARRYEQQVFKLQEDFSRVEAEKQDALTRLSALMSVKLRDNNPNIADLSDQFRPTKLAEMFSELYDNEWTDAFTAVSKDLSERQTITFLLDIIMGAYAYCTKEMDMSWRVVSEWYLDPSLPNEQQMRKLLKDARKVAVVKMTDQISKKYQTRIQSICSVPTLLEMLSTKAVGSYVMQSLRLCLLMCANDPPVVIKCQDVIEEACGDLKQSNGANKPGKAVSNEKLINAEIEEKEKKTHTEGQDVVDTGLTGSEFQNNLDEQATEEESKNEEQARGALNIHTANEQPLCGETNTEGSQTSGAMREIENESGTKNIPKRQPFDREKFKEYTSRGPYLEYVVWPVMYLHQGGPMLGKGVAQGTSEAVCRWEEEQWSWKVAE</sequence>
<reference evidence="4" key="1">
    <citation type="journal article" date="2019" name="bioRxiv">
        <title>The Genome of the Zebra Mussel, Dreissena polymorpha: A Resource for Invasive Species Research.</title>
        <authorList>
            <person name="McCartney M.A."/>
            <person name="Auch B."/>
            <person name="Kono T."/>
            <person name="Mallez S."/>
            <person name="Zhang Y."/>
            <person name="Obille A."/>
            <person name="Becker A."/>
            <person name="Abrahante J.E."/>
            <person name="Garbe J."/>
            <person name="Badalamenti J.P."/>
            <person name="Herman A."/>
            <person name="Mangelson H."/>
            <person name="Liachko I."/>
            <person name="Sullivan S."/>
            <person name="Sone E.D."/>
            <person name="Koren S."/>
            <person name="Silverstein K.A.T."/>
            <person name="Beckman K.B."/>
            <person name="Gohl D.M."/>
        </authorList>
    </citation>
    <scope>NUCLEOTIDE SEQUENCE</scope>
    <source>
        <strain evidence="4">Duluth1</strain>
        <tissue evidence="4">Whole animal</tissue>
    </source>
</reference>
<feature type="region of interest" description="Disordered" evidence="2">
    <location>
        <begin position="319"/>
        <end position="341"/>
    </location>
</feature>
<organism evidence="4 5">
    <name type="scientific">Dreissena polymorpha</name>
    <name type="common">Zebra mussel</name>
    <name type="synonym">Mytilus polymorpha</name>
    <dbReference type="NCBI Taxonomy" id="45954"/>
    <lineage>
        <taxon>Eukaryota</taxon>
        <taxon>Metazoa</taxon>
        <taxon>Spiralia</taxon>
        <taxon>Lophotrochozoa</taxon>
        <taxon>Mollusca</taxon>
        <taxon>Bivalvia</taxon>
        <taxon>Autobranchia</taxon>
        <taxon>Heteroconchia</taxon>
        <taxon>Euheterodonta</taxon>
        <taxon>Imparidentia</taxon>
        <taxon>Neoheterodontei</taxon>
        <taxon>Myida</taxon>
        <taxon>Dreissenoidea</taxon>
        <taxon>Dreissenidae</taxon>
        <taxon>Dreissena</taxon>
    </lineage>
</organism>
<feature type="domain" description="Mitochondria-eating protein C-terminal" evidence="3">
    <location>
        <begin position="141"/>
        <end position="285"/>
    </location>
</feature>
<accession>A0A9D4G0B9</accession>
<evidence type="ECO:0000259" key="3">
    <source>
        <dbReference type="Pfam" id="PF16026"/>
    </source>
</evidence>
<dbReference type="InterPro" id="IPR031981">
    <property type="entry name" value="MIEAP_C"/>
</dbReference>
<proteinExistence type="predicted"/>
<gene>
    <name evidence="4" type="ORF">DPMN_134777</name>
</gene>
<evidence type="ECO:0000256" key="1">
    <source>
        <dbReference type="SAM" id="Coils"/>
    </source>
</evidence>
<evidence type="ECO:0000313" key="4">
    <source>
        <dbReference type="EMBL" id="KAH3806456.1"/>
    </source>
</evidence>
<dbReference type="AlphaFoldDB" id="A0A9D4G0B9"/>